<evidence type="ECO:0000313" key="1">
    <source>
        <dbReference type="EMBL" id="TMR10978.1"/>
    </source>
</evidence>
<reference evidence="1 2" key="1">
    <citation type="submission" date="2019-05" db="EMBL/GenBank/DDBJ databases">
        <title>Draft genome sequence of Nonomuraea turkmeniaca DSM 43926.</title>
        <authorList>
            <person name="Saricaoglu S."/>
            <person name="Isik K."/>
        </authorList>
    </citation>
    <scope>NUCLEOTIDE SEQUENCE [LARGE SCALE GENOMIC DNA]</scope>
    <source>
        <strain evidence="1 2">DSM 43926</strain>
    </source>
</reference>
<evidence type="ECO:0000313" key="2">
    <source>
        <dbReference type="Proteomes" id="UP000309128"/>
    </source>
</evidence>
<proteinExistence type="predicted"/>
<dbReference type="Proteomes" id="UP000309128">
    <property type="component" value="Unassembled WGS sequence"/>
</dbReference>
<gene>
    <name evidence="1" type="ORF">ETD86_37315</name>
</gene>
<organism evidence="1 2">
    <name type="scientific">Nonomuraea turkmeniaca</name>
    <dbReference type="NCBI Taxonomy" id="103838"/>
    <lineage>
        <taxon>Bacteria</taxon>
        <taxon>Bacillati</taxon>
        <taxon>Actinomycetota</taxon>
        <taxon>Actinomycetes</taxon>
        <taxon>Streptosporangiales</taxon>
        <taxon>Streptosporangiaceae</taxon>
        <taxon>Nonomuraea</taxon>
    </lineage>
</organism>
<sequence length="65" mass="7384">MTAGDVAELLAAAEKGPPAWLRGLHEHLARRTGREHGRSCCTCWAYSLGYNEIDWPLDDHEQRHQ</sequence>
<dbReference type="AlphaFoldDB" id="A0A5S4F4B2"/>
<keyword evidence="2" id="KW-1185">Reference proteome</keyword>
<comment type="caution">
    <text evidence="1">The sequence shown here is derived from an EMBL/GenBank/DDBJ whole genome shotgun (WGS) entry which is preliminary data.</text>
</comment>
<dbReference type="EMBL" id="VCKY01000170">
    <property type="protein sequence ID" value="TMR10978.1"/>
    <property type="molecule type" value="Genomic_DNA"/>
</dbReference>
<name>A0A5S4F4B2_9ACTN</name>
<accession>A0A5S4F4B2</accession>
<dbReference type="RefSeq" id="WP_138671355.1">
    <property type="nucleotide sequence ID" value="NZ_VCKY01000170.1"/>
</dbReference>
<protein>
    <submittedName>
        <fullName evidence="1">Uncharacterized protein</fullName>
    </submittedName>
</protein>